<accession>A0A285T5A6</accession>
<sequence>MTKKKYEYDLDKPFFGLPFNEVDKMLRGTWVHDEELTKKLNEIYRVIDEQKQQGKR</sequence>
<gene>
    <name evidence="1" type="ORF">SAMN05880501_10922</name>
</gene>
<evidence type="ECO:0000313" key="1">
    <source>
        <dbReference type="EMBL" id="SOC16559.1"/>
    </source>
</evidence>
<name>A0A285T5A6_9BACL</name>
<organism evidence="1 2">
    <name type="scientific">Ureibacillus xyleni</name>
    <dbReference type="NCBI Taxonomy" id="614648"/>
    <lineage>
        <taxon>Bacteria</taxon>
        <taxon>Bacillati</taxon>
        <taxon>Bacillota</taxon>
        <taxon>Bacilli</taxon>
        <taxon>Bacillales</taxon>
        <taxon>Caryophanaceae</taxon>
        <taxon>Ureibacillus</taxon>
    </lineage>
</organism>
<dbReference type="EMBL" id="OBMQ01000009">
    <property type="protein sequence ID" value="SOC16559.1"/>
    <property type="molecule type" value="Genomic_DNA"/>
</dbReference>
<protein>
    <submittedName>
        <fullName evidence="1">Uncharacterized protein</fullName>
    </submittedName>
</protein>
<evidence type="ECO:0000313" key="2">
    <source>
        <dbReference type="Proteomes" id="UP000219636"/>
    </source>
</evidence>
<dbReference type="RefSeq" id="WP_161946691.1">
    <property type="nucleotide sequence ID" value="NZ_OBMQ01000009.1"/>
</dbReference>
<keyword evidence="2" id="KW-1185">Reference proteome</keyword>
<dbReference type="AlphaFoldDB" id="A0A285T5A6"/>
<reference evidence="2" key="1">
    <citation type="submission" date="2017-08" db="EMBL/GenBank/DDBJ databases">
        <authorList>
            <person name="Varghese N."/>
            <person name="Submissions S."/>
        </authorList>
    </citation>
    <scope>NUCLEOTIDE SEQUENCE [LARGE SCALE GENOMIC DNA]</scope>
    <source>
        <strain evidence="2">JC22</strain>
    </source>
</reference>
<dbReference type="Proteomes" id="UP000219636">
    <property type="component" value="Unassembled WGS sequence"/>
</dbReference>
<proteinExistence type="predicted"/>